<dbReference type="AlphaFoldDB" id="A0A7L4ZFL1"/>
<organism evidence="1 2">
    <name type="scientific">Kordia antarctica</name>
    <dbReference type="NCBI Taxonomy" id="1218801"/>
    <lineage>
        <taxon>Bacteria</taxon>
        <taxon>Pseudomonadati</taxon>
        <taxon>Bacteroidota</taxon>
        <taxon>Flavobacteriia</taxon>
        <taxon>Flavobacteriales</taxon>
        <taxon>Flavobacteriaceae</taxon>
        <taxon>Kordia</taxon>
    </lineage>
</organism>
<evidence type="ECO:0000313" key="1">
    <source>
        <dbReference type="EMBL" id="QHI34754.1"/>
    </source>
</evidence>
<dbReference type="EMBL" id="CP019288">
    <property type="protein sequence ID" value="QHI34754.1"/>
    <property type="molecule type" value="Genomic_DNA"/>
</dbReference>
<name>A0A7L4ZFL1_9FLAO</name>
<evidence type="ECO:0000313" key="2">
    <source>
        <dbReference type="Proteomes" id="UP000464657"/>
    </source>
</evidence>
<protein>
    <submittedName>
        <fullName evidence="1">Uncharacterized protein</fullName>
    </submittedName>
</protein>
<dbReference type="OrthoDB" id="1187827at2"/>
<dbReference type="KEGG" id="kan:IMCC3317_00980"/>
<proteinExistence type="predicted"/>
<reference evidence="1 2" key="1">
    <citation type="journal article" date="2013" name="Int. J. Syst. Evol. Microbiol.">
        <title>Kordia antarctica sp. nov., isolated from Antarctic seawater.</title>
        <authorList>
            <person name="Baek K."/>
            <person name="Choi A."/>
            <person name="Kang I."/>
            <person name="Lee K."/>
            <person name="Cho J.C."/>
        </authorList>
    </citation>
    <scope>NUCLEOTIDE SEQUENCE [LARGE SCALE GENOMIC DNA]</scope>
    <source>
        <strain evidence="1 2">IMCC3317</strain>
    </source>
</reference>
<accession>A0A7L4ZFL1</accession>
<gene>
    <name evidence="1" type="ORF">IMCC3317_00980</name>
</gene>
<dbReference type="RefSeq" id="WP_160127543.1">
    <property type="nucleotide sequence ID" value="NZ_CP019288.1"/>
</dbReference>
<sequence length="179" mass="21383">MKLKYTSQNFFKNTYCVFKTVDPEIIKDKKPQYVSQSGSQYFYTNDGVYRISSHWGRAATCKWRLQSDDSNSRIDSKVGFAKWTSFYKDNEVEKLYFIKKSEFANKYQYFHKEEPSYTSNYMLRTAEATRKVLRQIKVITTETKWAKYVPHDDLDDLRNYLINGLITSNKNLQELKRSY</sequence>
<keyword evidence="2" id="KW-1185">Reference proteome</keyword>
<dbReference type="Proteomes" id="UP000464657">
    <property type="component" value="Chromosome"/>
</dbReference>